<evidence type="ECO:0000256" key="1">
    <source>
        <dbReference type="ARBA" id="ARBA00022980"/>
    </source>
</evidence>
<dbReference type="EMBL" id="JAGVWB010000019">
    <property type="protein sequence ID" value="MBS3058282.1"/>
    <property type="molecule type" value="Genomic_DNA"/>
</dbReference>
<dbReference type="AlphaFoldDB" id="A0A7J4KVT9"/>
<dbReference type="EMBL" id="DUFW01000019">
    <property type="protein sequence ID" value="HIH21251.1"/>
    <property type="molecule type" value="Genomic_DNA"/>
</dbReference>
<evidence type="ECO:0000313" key="7">
    <source>
        <dbReference type="Proteomes" id="UP000590964"/>
    </source>
</evidence>
<dbReference type="PANTHER" id="PTHR12010">
    <property type="entry name" value="40S RIBOSOMAL PROTEIN S29"/>
    <property type="match status" value="1"/>
</dbReference>
<dbReference type="InterPro" id="IPR001209">
    <property type="entry name" value="Ribosomal_uS14"/>
</dbReference>
<dbReference type="Gene3D" id="4.10.830.10">
    <property type="entry name" value="30s Ribosomal Protein S14, Chain N"/>
    <property type="match status" value="1"/>
</dbReference>
<keyword evidence="1 4" id="KW-0689">Ribosomal protein</keyword>
<dbReference type="InterPro" id="IPR039744">
    <property type="entry name" value="RIbosomal_uS14_euk_arc"/>
</dbReference>
<reference evidence="5" key="3">
    <citation type="submission" date="2021-05" db="EMBL/GenBank/DDBJ databases">
        <title>Protein family content uncovers lineage relationships and bacterial pathway maintenance mechanisms in DPANN archaea.</title>
        <authorList>
            <person name="Castelle C.J."/>
            <person name="Meheust R."/>
            <person name="Jaffe A.L."/>
            <person name="Seitz K."/>
            <person name="Gong X."/>
            <person name="Baker B.J."/>
            <person name="Banfield J.F."/>
        </authorList>
    </citation>
    <scope>NUCLEOTIDE SEQUENCE</scope>
    <source>
        <strain evidence="5">RIFCSPLOWO2_01_FULL_43_13</strain>
    </source>
</reference>
<dbReference type="Proteomes" id="UP000527315">
    <property type="component" value="Unassembled WGS sequence"/>
</dbReference>
<sequence length="49" mass="5893">MKAKKKVRKKDIYCKICHNNKGMIHRYGINVCRRCFKDIAEKLGFKKYS</sequence>
<dbReference type="GO" id="GO:0008270">
    <property type="term" value="F:zinc ion binding"/>
    <property type="evidence" value="ECO:0007669"/>
    <property type="project" value="InterPro"/>
</dbReference>
<dbReference type="Proteomes" id="UP000590964">
    <property type="component" value="Unassembled WGS sequence"/>
</dbReference>
<dbReference type="Pfam" id="PF00253">
    <property type="entry name" value="Ribosomal_S14"/>
    <property type="match status" value="1"/>
</dbReference>
<keyword evidence="2" id="KW-0687">Ribonucleoprotein</keyword>
<evidence type="ECO:0000313" key="3">
    <source>
        <dbReference type="EMBL" id="HIH21251.1"/>
    </source>
</evidence>
<comment type="caution">
    <text evidence="4">The sequence shown here is derived from an EMBL/GenBank/DDBJ whole genome shotgun (WGS) entry which is preliminary data.</text>
</comment>
<organism evidence="4 6">
    <name type="scientific">Candidatus Iainarchaeum sp</name>
    <dbReference type="NCBI Taxonomy" id="3101447"/>
    <lineage>
        <taxon>Archaea</taxon>
        <taxon>Candidatus Iainarchaeota</taxon>
        <taxon>Candidatus Iainarchaeia</taxon>
        <taxon>Candidatus Iainarchaeales</taxon>
        <taxon>Candidatus Iainarchaeaceae</taxon>
        <taxon>Candidatus Iainarchaeum</taxon>
    </lineage>
</organism>
<accession>A0A7J4KVT9</accession>
<dbReference type="GO" id="GO:0022627">
    <property type="term" value="C:cytosolic small ribosomal subunit"/>
    <property type="evidence" value="ECO:0007669"/>
    <property type="project" value="TreeGrafter"/>
</dbReference>
<evidence type="ECO:0000313" key="6">
    <source>
        <dbReference type="Proteomes" id="UP000527315"/>
    </source>
</evidence>
<evidence type="ECO:0000313" key="4">
    <source>
        <dbReference type="EMBL" id="HIH33229.1"/>
    </source>
</evidence>
<reference evidence="5" key="2">
    <citation type="submission" date="2021-03" db="EMBL/GenBank/DDBJ databases">
        <authorList>
            <person name="Jaffe A."/>
        </authorList>
    </citation>
    <scope>NUCLEOTIDE SEQUENCE</scope>
    <source>
        <strain evidence="5">RIFCSPLOWO2_01_FULL_43_13</strain>
    </source>
</reference>
<dbReference type="NCBIfam" id="NF004424">
    <property type="entry name" value="PRK05766.1"/>
    <property type="match status" value="1"/>
</dbReference>
<dbReference type="InterPro" id="IPR043140">
    <property type="entry name" value="Ribosomal_uS14_sf"/>
</dbReference>
<name>A0A7J4KVT9_9ARCH</name>
<dbReference type="GO" id="GO:0003735">
    <property type="term" value="F:structural constituent of ribosome"/>
    <property type="evidence" value="ECO:0007669"/>
    <property type="project" value="InterPro"/>
</dbReference>
<protein>
    <submittedName>
        <fullName evidence="4">30S ribosomal protein S14</fullName>
    </submittedName>
</protein>
<proteinExistence type="predicted"/>
<dbReference type="GO" id="GO:0002181">
    <property type="term" value="P:cytoplasmic translation"/>
    <property type="evidence" value="ECO:0007669"/>
    <property type="project" value="TreeGrafter"/>
</dbReference>
<dbReference type="EMBL" id="DUFJ01000070">
    <property type="protein sequence ID" value="HIH33229.1"/>
    <property type="molecule type" value="Genomic_DNA"/>
</dbReference>
<gene>
    <name evidence="3" type="ORF">HA222_01125</name>
    <name evidence="4" type="ORF">HA227_03170</name>
    <name evidence="5" type="ORF">J4478_02680</name>
</gene>
<dbReference type="Proteomes" id="UP000680185">
    <property type="component" value="Unassembled WGS sequence"/>
</dbReference>
<dbReference type="PANTHER" id="PTHR12010:SF2">
    <property type="entry name" value="40S RIBOSOMAL PROTEIN S29"/>
    <property type="match status" value="1"/>
</dbReference>
<evidence type="ECO:0000256" key="2">
    <source>
        <dbReference type="ARBA" id="ARBA00023274"/>
    </source>
</evidence>
<reference evidence="4 7" key="1">
    <citation type="journal article" date="2020" name="bioRxiv">
        <title>A rank-normalized archaeal taxonomy based on genome phylogeny resolves widespread incomplete and uneven classifications.</title>
        <authorList>
            <person name="Rinke C."/>
            <person name="Chuvochina M."/>
            <person name="Mussig A.J."/>
            <person name="Chaumeil P.-A."/>
            <person name="Waite D.W."/>
            <person name="Whitman W.B."/>
            <person name="Parks D.H."/>
            <person name="Hugenholtz P."/>
        </authorList>
    </citation>
    <scope>NUCLEOTIDE SEQUENCE</scope>
    <source>
        <strain evidence="4">UBA10036</strain>
    </source>
</reference>
<evidence type="ECO:0000313" key="5">
    <source>
        <dbReference type="EMBL" id="MBS3058282.1"/>
    </source>
</evidence>